<keyword evidence="4" id="KW-1185">Reference proteome</keyword>
<dbReference type="InterPro" id="IPR036770">
    <property type="entry name" value="Ankyrin_rpt-contain_sf"/>
</dbReference>
<evidence type="ECO:0000256" key="1">
    <source>
        <dbReference type="PROSITE-ProRule" id="PRU00023"/>
    </source>
</evidence>
<organism evidence="3 4">
    <name type="scientific">Crotalus adamanteus</name>
    <name type="common">Eastern diamondback rattlesnake</name>
    <dbReference type="NCBI Taxonomy" id="8729"/>
    <lineage>
        <taxon>Eukaryota</taxon>
        <taxon>Metazoa</taxon>
        <taxon>Chordata</taxon>
        <taxon>Craniata</taxon>
        <taxon>Vertebrata</taxon>
        <taxon>Euteleostomi</taxon>
        <taxon>Lepidosauria</taxon>
        <taxon>Squamata</taxon>
        <taxon>Bifurcata</taxon>
        <taxon>Unidentata</taxon>
        <taxon>Episquamata</taxon>
        <taxon>Toxicofera</taxon>
        <taxon>Serpentes</taxon>
        <taxon>Colubroidea</taxon>
        <taxon>Viperidae</taxon>
        <taxon>Crotalinae</taxon>
        <taxon>Crotalus</taxon>
    </lineage>
</organism>
<dbReference type="PROSITE" id="PS50088">
    <property type="entry name" value="ANK_REPEAT"/>
    <property type="match status" value="1"/>
</dbReference>
<dbReference type="Gene3D" id="1.25.40.20">
    <property type="entry name" value="Ankyrin repeat-containing domain"/>
    <property type="match status" value="1"/>
</dbReference>
<dbReference type="InterPro" id="IPR002110">
    <property type="entry name" value="Ankyrin_rpt"/>
</dbReference>
<keyword evidence="1" id="KW-0040">ANK repeat</keyword>
<accession>A0AAW1BZV0</accession>
<dbReference type="Pfam" id="PF12796">
    <property type="entry name" value="Ank_2"/>
    <property type="match status" value="1"/>
</dbReference>
<dbReference type="PANTHER" id="PTHR24192">
    <property type="entry name" value="ANKYRIN REPEAT DOMAIN 40"/>
    <property type="match status" value="1"/>
</dbReference>
<dbReference type="PROSITE" id="PS50297">
    <property type="entry name" value="ANK_REP_REGION"/>
    <property type="match status" value="1"/>
</dbReference>
<dbReference type="Proteomes" id="UP001474421">
    <property type="component" value="Unassembled WGS sequence"/>
</dbReference>
<evidence type="ECO:0000313" key="4">
    <source>
        <dbReference type="Proteomes" id="UP001474421"/>
    </source>
</evidence>
<comment type="caution">
    <text evidence="3">The sequence shown here is derived from an EMBL/GenBank/DDBJ whole genome shotgun (WGS) entry which is preliminary data.</text>
</comment>
<evidence type="ECO:0000256" key="2">
    <source>
        <dbReference type="SAM" id="MobiDB-lite"/>
    </source>
</evidence>
<protein>
    <submittedName>
        <fullName evidence="3">Ankyrin repeat domain-containing protein 40-like</fullName>
    </submittedName>
</protein>
<feature type="repeat" description="ANK" evidence="1">
    <location>
        <begin position="38"/>
        <end position="70"/>
    </location>
</feature>
<proteinExistence type="predicted"/>
<dbReference type="InterPro" id="IPR039195">
    <property type="entry name" value="ANKRD40"/>
</dbReference>
<dbReference type="SMART" id="SM00248">
    <property type="entry name" value="ANK"/>
    <property type="match status" value="2"/>
</dbReference>
<dbReference type="PANTHER" id="PTHR24192:SF3">
    <property type="entry name" value="ANKYRIN REPEAT DOMAIN 40"/>
    <property type="match status" value="1"/>
</dbReference>
<evidence type="ECO:0000313" key="3">
    <source>
        <dbReference type="EMBL" id="KAK9406938.1"/>
    </source>
</evidence>
<dbReference type="SUPFAM" id="SSF48403">
    <property type="entry name" value="Ankyrin repeat"/>
    <property type="match status" value="1"/>
</dbReference>
<dbReference type="EMBL" id="JAOTOJ010000002">
    <property type="protein sequence ID" value="KAK9406938.1"/>
    <property type="molecule type" value="Genomic_DNA"/>
</dbReference>
<feature type="region of interest" description="Disordered" evidence="2">
    <location>
        <begin position="123"/>
        <end position="142"/>
    </location>
</feature>
<gene>
    <name evidence="3" type="ORF">NXF25_005712</name>
</gene>
<dbReference type="AlphaFoldDB" id="A0AAW1BZV0"/>
<sequence>MSSYLEERLREAAALGNLEEVRILVRNGVAVNAQNEVNGWTCLHWACKRNQTHIVKYLLDHGANKGIFTKNRDLAAHLTSKKEIRKLLGAPEVEGGDNQEVNNLKLLSGCLGLLFIQWESTHDKAGRGGWMGTSDRRGSNKF</sequence>
<name>A0AAW1BZV0_CROAD</name>
<reference evidence="3 4" key="1">
    <citation type="journal article" date="2024" name="Proc. Natl. Acad. Sci. U.S.A.">
        <title>The genetic regulatory architecture and epigenomic basis for age-related changes in rattlesnake venom.</title>
        <authorList>
            <person name="Hogan M.P."/>
            <person name="Holding M.L."/>
            <person name="Nystrom G.S."/>
            <person name="Colston T.J."/>
            <person name="Bartlett D.A."/>
            <person name="Mason A.J."/>
            <person name="Ellsworth S.A."/>
            <person name="Rautsaw R.M."/>
            <person name="Lawrence K.C."/>
            <person name="Strickland J.L."/>
            <person name="He B."/>
            <person name="Fraser P."/>
            <person name="Margres M.J."/>
            <person name="Gilbert D.M."/>
            <person name="Gibbs H.L."/>
            <person name="Parkinson C.L."/>
            <person name="Rokyta D.R."/>
        </authorList>
    </citation>
    <scope>NUCLEOTIDE SEQUENCE [LARGE SCALE GENOMIC DNA]</scope>
    <source>
        <strain evidence="3">DRR0105</strain>
    </source>
</reference>